<dbReference type="EMBL" id="LAZR01000278">
    <property type="protein sequence ID" value="KKN77427.1"/>
    <property type="molecule type" value="Genomic_DNA"/>
</dbReference>
<gene>
    <name evidence="1" type="ORF">LCGC14_0359860</name>
</gene>
<reference evidence="1" key="1">
    <citation type="journal article" date="2015" name="Nature">
        <title>Complex archaea that bridge the gap between prokaryotes and eukaryotes.</title>
        <authorList>
            <person name="Spang A."/>
            <person name="Saw J.H."/>
            <person name="Jorgensen S.L."/>
            <person name="Zaremba-Niedzwiedzka K."/>
            <person name="Martijn J."/>
            <person name="Lind A.E."/>
            <person name="van Eijk R."/>
            <person name="Schleper C."/>
            <person name="Guy L."/>
            <person name="Ettema T.J."/>
        </authorList>
    </citation>
    <scope>NUCLEOTIDE SEQUENCE</scope>
</reference>
<proteinExistence type="predicted"/>
<sequence>MGCIGESEKKIDGFHKYEIENAARTLIEAIEVRKKPKLLALAKKEAMKQAKLAEEAALEKKVSAKMAQTFGNPRPHKGKKE</sequence>
<protein>
    <submittedName>
        <fullName evidence="1">Uncharacterized protein</fullName>
    </submittedName>
</protein>
<comment type="caution">
    <text evidence="1">The sequence shown here is derived from an EMBL/GenBank/DDBJ whole genome shotgun (WGS) entry which is preliminary data.</text>
</comment>
<accession>A0A0F9TR60</accession>
<evidence type="ECO:0000313" key="1">
    <source>
        <dbReference type="EMBL" id="KKN77427.1"/>
    </source>
</evidence>
<dbReference type="AlphaFoldDB" id="A0A0F9TR60"/>
<name>A0A0F9TR60_9ZZZZ</name>
<organism evidence="1">
    <name type="scientific">marine sediment metagenome</name>
    <dbReference type="NCBI Taxonomy" id="412755"/>
    <lineage>
        <taxon>unclassified sequences</taxon>
        <taxon>metagenomes</taxon>
        <taxon>ecological metagenomes</taxon>
    </lineage>
</organism>